<feature type="non-terminal residue" evidence="1">
    <location>
        <position position="100"/>
    </location>
</feature>
<dbReference type="EMBL" id="JAWDGP010002132">
    <property type="protein sequence ID" value="KAK3785409.1"/>
    <property type="molecule type" value="Genomic_DNA"/>
</dbReference>
<gene>
    <name evidence="1" type="ORF">RRG08_045630</name>
</gene>
<comment type="caution">
    <text evidence="1">The sequence shown here is derived from an EMBL/GenBank/DDBJ whole genome shotgun (WGS) entry which is preliminary data.</text>
</comment>
<evidence type="ECO:0000313" key="1">
    <source>
        <dbReference type="EMBL" id="KAK3785409.1"/>
    </source>
</evidence>
<name>A0AAE1ACN7_9GAST</name>
<proteinExistence type="predicted"/>
<sequence length="100" mass="10909">SSVLLAVTSSKGTCLCTAPELPLRPKKLNQQAMSNTIALSYTITINMSDNFSQPPLSYTIAIKMSSVTALNLRYHTPLPSRSLTPLLSSSTKIHYCHKNV</sequence>
<dbReference type="Proteomes" id="UP001283361">
    <property type="component" value="Unassembled WGS sequence"/>
</dbReference>
<accession>A0AAE1ACN7</accession>
<evidence type="ECO:0000313" key="2">
    <source>
        <dbReference type="Proteomes" id="UP001283361"/>
    </source>
</evidence>
<keyword evidence="2" id="KW-1185">Reference proteome</keyword>
<protein>
    <submittedName>
        <fullName evidence="1">Uncharacterized protein</fullName>
    </submittedName>
</protein>
<organism evidence="1 2">
    <name type="scientific">Elysia crispata</name>
    <name type="common">lettuce slug</name>
    <dbReference type="NCBI Taxonomy" id="231223"/>
    <lineage>
        <taxon>Eukaryota</taxon>
        <taxon>Metazoa</taxon>
        <taxon>Spiralia</taxon>
        <taxon>Lophotrochozoa</taxon>
        <taxon>Mollusca</taxon>
        <taxon>Gastropoda</taxon>
        <taxon>Heterobranchia</taxon>
        <taxon>Euthyneura</taxon>
        <taxon>Panpulmonata</taxon>
        <taxon>Sacoglossa</taxon>
        <taxon>Placobranchoidea</taxon>
        <taxon>Plakobranchidae</taxon>
        <taxon>Elysia</taxon>
    </lineage>
</organism>
<reference evidence="1" key="1">
    <citation type="journal article" date="2023" name="G3 (Bethesda)">
        <title>A reference genome for the long-term kleptoplast-retaining sea slug Elysia crispata morphotype clarki.</title>
        <authorList>
            <person name="Eastman K.E."/>
            <person name="Pendleton A.L."/>
            <person name="Shaikh M.A."/>
            <person name="Suttiyut T."/>
            <person name="Ogas R."/>
            <person name="Tomko P."/>
            <person name="Gavelis G."/>
            <person name="Widhalm J.R."/>
            <person name="Wisecaver J.H."/>
        </authorList>
    </citation>
    <scope>NUCLEOTIDE SEQUENCE</scope>
    <source>
        <strain evidence="1">ECLA1</strain>
    </source>
</reference>
<dbReference type="AlphaFoldDB" id="A0AAE1ACN7"/>